<comment type="function">
    <text evidence="7">Essential component of the PAM complex, a complex required for the translocation of transit peptide-containing proteins from the inner membrane into the mitochondrial matrix in an ATP-dependent manner.</text>
</comment>
<evidence type="ECO:0000256" key="1">
    <source>
        <dbReference type="ARBA" id="ARBA00004496"/>
    </source>
</evidence>
<gene>
    <name evidence="11" type="ORF">Sango_0835300</name>
</gene>
<reference evidence="11" key="2">
    <citation type="journal article" date="2024" name="Plant">
        <title>Genomic evolution and insights into agronomic trait innovations of Sesamum species.</title>
        <authorList>
            <person name="Miao H."/>
            <person name="Wang L."/>
            <person name="Qu L."/>
            <person name="Liu H."/>
            <person name="Sun Y."/>
            <person name="Le M."/>
            <person name="Wang Q."/>
            <person name="Wei S."/>
            <person name="Zheng Y."/>
            <person name="Lin W."/>
            <person name="Duan Y."/>
            <person name="Cao H."/>
            <person name="Xiong S."/>
            <person name="Wang X."/>
            <person name="Wei L."/>
            <person name="Li C."/>
            <person name="Ma Q."/>
            <person name="Ju M."/>
            <person name="Zhao R."/>
            <person name="Li G."/>
            <person name="Mu C."/>
            <person name="Tian Q."/>
            <person name="Mei H."/>
            <person name="Zhang T."/>
            <person name="Gao T."/>
            <person name="Zhang H."/>
        </authorList>
    </citation>
    <scope>NUCLEOTIDE SEQUENCE</scope>
    <source>
        <strain evidence="11">K16</strain>
    </source>
</reference>
<dbReference type="GO" id="GO:0000774">
    <property type="term" value="F:adenyl-nucleotide exchange factor activity"/>
    <property type="evidence" value="ECO:0007669"/>
    <property type="project" value="InterPro"/>
</dbReference>
<dbReference type="PANTHER" id="PTHR21237">
    <property type="entry name" value="GRPE PROTEIN"/>
    <property type="match status" value="1"/>
</dbReference>
<comment type="caution">
    <text evidence="11">The sequence shown here is derived from an EMBL/GenBank/DDBJ whole genome shotgun (WGS) entry which is preliminary data.</text>
</comment>
<dbReference type="HAMAP" id="MF_01151">
    <property type="entry name" value="GrpE"/>
    <property type="match status" value="1"/>
</dbReference>
<dbReference type="InterPro" id="IPR009012">
    <property type="entry name" value="GrpE_head"/>
</dbReference>
<evidence type="ECO:0000256" key="9">
    <source>
        <dbReference type="SAM" id="Coils"/>
    </source>
</evidence>
<dbReference type="SUPFAM" id="SSF58014">
    <property type="entry name" value="Coiled-coil domain of nucleotide exchange factor GrpE"/>
    <property type="match status" value="1"/>
</dbReference>
<dbReference type="CDD" id="cd00446">
    <property type="entry name" value="GrpE"/>
    <property type="match status" value="1"/>
</dbReference>
<dbReference type="PRINTS" id="PR00773">
    <property type="entry name" value="GRPEPROTEIN"/>
</dbReference>
<sequence length="422" mass="46242">MATTVLKTPPTFSAPPAYLCSTTAGGSTLKSHNLACVSFISSRLPVVRCRIHHTSYKRSSAKLPSRSAHKFLTFAADGETAEAQTETQEKDAVQGSESEPEIELVILGIDDDCTEIWLNYKVAFSFVNMQEVALHRKIALTMIKYYPLLCSFGMITPHATVTDRCTTSTPTIWRNTDGALDDSTSSESDNAVAGEPSSVVVASLNLYKEALANNDESKVAEVESFLKSIEDEKIGLERKVATLSEELSSERDRVLRISADFDNFRKRTERERASLVTNAQGEVVESLLSVLDNFERAKAQIKVETEGEEKINNSYQSIYKQFTEILGSLGVVPVETVGKPFDPMLHEAIMREDSTEYEDGIIIEEYRKGFLLGERLLRPSMVKVSAGPGPAKPQTGGQAEFQEEVSETGGGEGSSETTAPAE</sequence>
<dbReference type="PANTHER" id="PTHR21237:SF27">
    <property type="entry name" value="GRPE PROTEIN HOMOLOG"/>
    <property type="match status" value="1"/>
</dbReference>
<dbReference type="FunFam" id="3.90.20.20:FF:000006">
    <property type="entry name" value="GrpE protein homolog"/>
    <property type="match status" value="1"/>
</dbReference>
<dbReference type="Proteomes" id="UP001289374">
    <property type="component" value="Unassembled WGS sequence"/>
</dbReference>
<dbReference type="PROSITE" id="PS01071">
    <property type="entry name" value="GRPE"/>
    <property type="match status" value="1"/>
</dbReference>
<evidence type="ECO:0000256" key="8">
    <source>
        <dbReference type="RuleBase" id="RU004478"/>
    </source>
</evidence>
<dbReference type="GO" id="GO:0009507">
    <property type="term" value="C:chloroplast"/>
    <property type="evidence" value="ECO:0007669"/>
    <property type="project" value="TreeGrafter"/>
</dbReference>
<dbReference type="AlphaFoldDB" id="A0AAE1X4J9"/>
<comment type="subcellular location">
    <subcellularLocation>
        <location evidence="1">Cytoplasm</location>
    </subcellularLocation>
    <subcellularLocation>
        <location evidence="7">Mitochondrion matrix</location>
    </subcellularLocation>
</comment>
<name>A0AAE1X4J9_9LAMI</name>
<keyword evidence="4" id="KW-0963">Cytoplasm</keyword>
<evidence type="ECO:0000256" key="5">
    <source>
        <dbReference type="ARBA" id="ARBA00023016"/>
    </source>
</evidence>
<evidence type="ECO:0000256" key="3">
    <source>
        <dbReference type="ARBA" id="ARBA00011738"/>
    </source>
</evidence>
<reference evidence="11" key="1">
    <citation type="submission" date="2020-06" db="EMBL/GenBank/DDBJ databases">
        <authorList>
            <person name="Li T."/>
            <person name="Hu X."/>
            <person name="Zhang T."/>
            <person name="Song X."/>
            <person name="Zhang H."/>
            <person name="Dai N."/>
            <person name="Sheng W."/>
            <person name="Hou X."/>
            <person name="Wei L."/>
        </authorList>
    </citation>
    <scope>NUCLEOTIDE SEQUENCE</scope>
    <source>
        <strain evidence="11">K16</strain>
        <tissue evidence="11">Leaf</tissue>
    </source>
</reference>
<dbReference type="NCBIfam" id="NF010741">
    <property type="entry name" value="PRK14143.1"/>
    <property type="match status" value="1"/>
</dbReference>
<dbReference type="Gene3D" id="2.30.22.10">
    <property type="entry name" value="Head domain of nucleotide exchange factor GrpE"/>
    <property type="match status" value="1"/>
</dbReference>
<keyword evidence="5" id="KW-0346">Stress response</keyword>
<feature type="coiled-coil region" evidence="9">
    <location>
        <begin position="226"/>
        <end position="253"/>
    </location>
</feature>
<evidence type="ECO:0000256" key="10">
    <source>
        <dbReference type="SAM" id="MobiDB-lite"/>
    </source>
</evidence>
<organism evidence="11 12">
    <name type="scientific">Sesamum angolense</name>
    <dbReference type="NCBI Taxonomy" id="2727404"/>
    <lineage>
        <taxon>Eukaryota</taxon>
        <taxon>Viridiplantae</taxon>
        <taxon>Streptophyta</taxon>
        <taxon>Embryophyta</taxon>
        <taxon>Tracheophyta</taxon>
        <taxon>Spermatophyta</taxon>
        <taxon>Magnoliopsida</taxon>
        <taxon>eudicotyledons</taxon>
        <taxon>Gunneridae</taxon>
        <taxon>Pentapetalae</taxon>
        <taxon>asterids</taxon>
        <taxon>lamiids</taxon>
        <taxon>Lamiales</taxon>
        <taxon>Pedaliaceae</taxon>
        <taxon>Sesamum</taxon>
    </lineage>
</organism>
<dbReference type="EMBL" id="JACGWL010000004">
    <property type="protein sequence ID" value="KAK4404667.1"/>
    <property type="molecule type" value="Genomic_DNA"/>
</dbReference>
<dbReference type="GO" id="GO:0051082">
    <property type="term" value="F:unfolded protein binding"/>
    <property type="evidence" value="ECO:0007669"/>
    <property type="project" value="TreeGrafter"/>
</dbReference>
<keyword evidence="12" id="KW-1185">Reference proteome</keyword>
<keyword evidence="7" id="KW-0496">Mitochondrion</keyword>
<evidence type="ECO:0000313" key="12">
    <source>
        <dbReference type="Proteomes" id="UP001289374"/>
    </source>
</evidence>
<keyword evidence="6 7" id="KW-0143">Chaperone</keyword>
<evidence type="ECO:0000256" key="7">
    <source>
        <dbReference type="RuleBase" id="RU000640"/>
    </source>
</evidence>
<evidence type="ECO:0000256" key="4">
    <source>
        <dbReference type="ARBA" id="ARBA00022490"/>
    </source>
</evidence>
<evidence type="ECO:0000256" key="6">
    <source>
        <dbReference type="ARBA" id="ARBA00023186"/>
    </source>
</evidence>
<dbReference type="Pfam" id="PF01025">
    <property type="entry name" value="GrpE"/>
    <property type="match status" value="1"/>
</dbReference>
<dbReference type="SUPFAM" id="SSF51064">
    <property type="entry name" value="Head domain of nucleotide exchange factor GrpE"/>
    <property type="match status" value="1"/>
</dbReference>
<keyword evidence="9" id="KW-0175">Coiled coil</keyword>
<evidence type="ECO:0000256" key="2">
    <source>
        <dbReference type="ARBA" id="ARBA00009054"/>
    </source>
</evidence>
<dbReference type="InterPro" id="IPR000740">
    <property type="entry name" value="GrpE"/>
</dbReference>
<dbReference type="GO" id="GO:0051087">
    <property type="term" value="F:protein-folding chaperone binding"/>
    <property type="evidence" value="ECO:0007669"/>
    <property type="project" value="InterPro"/>
</dbReference>
<feature type="region of interest" description="Disordered" evidence="10">
    <location>
        <begin position="383"/>
        <end position="422"/>
    </location>
</feature>
<dbReference type="GO" id="GO:0005759">
    <property type="term" value="C:mitochondrial matrix"/>
    <property type="evidence" value="ECO:0007669"/>
    <property type="project" value="UniProtKB-SubCell"/>
</dbReference>
<dbReference type="Gene3D" id="3.90.20.20">
    <property type="match status" value="1"/>
</dbReference>
<dbReference type="GO" id="GO:0006457">
    <property type="term" value="P:protein folding"/>
    <property type="evidence" value="ECO:0007669"/>
    <property type="project" value="InterPro"/>
</dbReference>
<feature type="region of interest" description="Disordered" evidence="10">
    <location>
        <begin position="175"/>
        <end position="194"/>
    </location>
</feature>
<proteinExistence type="inferred from homology"/>
<accession>A0AAE1X4J9</accession>
<comment type="similarity">
    <text evidence="2 8">Belongs to the GrpE family.</text>
</comment>
<protein>
    <recommendedName>
        <fullName evidence="7">GrpE protein homolog</fullName>
    </recommendedName>
</protein>
<dbReference type="InterPro" id="IPR013805">
    <property type="entry name" value="GrpE_CC"/>
</dbReference>
<dbReference type="FunFam" id="2.30.22.10:FF:000001">
    <property type="entry name" value="Protein GrpE"/>
    <property type="match status" value="1"/>
</dbReference>
<evidence type="ECO:0000313" key="11">
    <source>
        <dbReference type="EMBL" id="KAK4404667.1"/>
    </source>
</evidence>
<dbReference type="GO" id="GO:0042803">
    <property type="term" value="F:protein homodimerization activity"/>
    <property type="evidence" value="ECO:0007669"/>
    <property type="project" value="InterPro"/>
</dbReference>
<comment type="subunit">
    <text evidence="3">Homodimer.</text>
</comment>